<keyword evidence="3" id="KW-1185">Reference proteome</keyword>
<gene>
    <name evidence="2" type="ORF">SETTUDRAFT_175956</name>
</gene>
<dbReference type="GeneID" id="19401436"/>
<dbReference type="RefSeq" id="XP_008023047.1">
    <property type="nucleotide sequence ID" value="XM_008024856.1"/>
</dbReference>
<protein>
    <submittedName>
        <fullName evidence="2">Uncharacterized protein</fullName>
    </submittedName>
</protein>
<name>R0KJ75_EXST2</name>
<dbReference type="EMBL" id="KB908515">
    <property type="protein sequence ID" value="EOA89214.1"/>
    <property type="molecule type" value="Genomic_DNA"/>
</dbReference>
<evidence type="ECO:0000256" key="1">
    <source>
        <dbReference type="SAM" id="MobiDB-lite"/>
    </source>
</evidence>
<reference evidence="2 3" key="2">
    <citation type="journal article" date="2013" name="PLoS Genet.">
        <title>Comparative genome structure, secondary metabolite, and effector coding capacity across Cochliobolus pathogens.</title>
        <authorList>
            <person name="Condon B.J."/>
            <person name="Leng Y."/>
            <person name="Wu D."/>
            <person name="Bushley K.E."/>
            <person name="Ohm R.A."/>
            <person name="Otillar R."/>
            <person name="Martin J."/>
            <person name="Schackwitz W."/>
            <person name="Grimwood J."/>
            <person name="MohdZainudin N."/>
            <person name="Xue C."/>
            <person name="Wang R."/>
            <person name="Manning V.A."/>
            <person name="Dhillon B."/>
            <person name="Tu Z.J."/>
            <person name="Steffenson B.J."/>
            <person name="Salamov A."/>
            <person name="Sun H."/>
            <person name="Lowry S."/>
            <person name="LaButti K."/>
            <person name="Han J."/>
            <person name="Copeland A."/>
            <person name="Lindquist E."/>
            <person name="Barry K."/>
            <person name="Schmutz J."/>
            <person name="Baker S.E."/>
            <person name="Ciuffetti L.M."/>
            <person name="Grigoriev I.V."/>
            <person name="Zhong S."/>
            <person name="Turgeon B.G."/>
        </authorList>
    </citation>
    <scope>NUCLEOTIDE SEQUENCE [LARGE SCALE GENOMIC DNA]</scope>
    <source>
        <strain evidence="3">28A</strain>
    </source>
</reference>
<organism evidence="2 3">
    <name type="scientific">Exserohilum turcicum (strain 28A)</name>
    <name type="common">Northern leaf blight fungus</name>
    <name type="synonym">Setosphaeria turcica</name>
    <dbReference type="NCBI Taxonomy" id="671987"/>
    <lineage>
        <taxon>Eukaryota</taxon>
        <taxon>Fungi</taxon>
        <taxon>Dikarya</taxon>
        <taxon>Ascomycota</taxon>
        <taxon>Pezizomycotina</taxon>
        <taxon>Dothideomycetes</taxon>
        <taxon>Pleosporomycetidae</taxon>
        <taxon>Pleosporales</taxon>
        <taxon>Pleosporineae</taxon>
        <taxon>Pleosporaceae</taxon>
        <taxon>Exserohilum</taxon>
    </lineage>
</organism>
<evidence type="ECO:0000313" key="3">
    <source>
        <dbReference type="Proteomes" id="UP000016935"/>
    </source>
</evidence>
<proteinExistence type="predicted"/>
<feature type="region of interest" description="Disordered" evidence="1">
    <location>
        <begin position="1"/>
        <end position="42"/>
    </location>
</feature>
<dbReference type="HOGENOM" id="CLU_2387561_0_0_1"/>
<dbReference type="AlphaFoldDB" id="R0KJ75"/>
<feature type="compositionally biased region" description="Polar residues" evidence="1">
    <location>
        <begin position="18"/>
        <end position="36"/>
    </location>
</feature>
<accession>R0KJ75</accession>
<reference evidence="2 3" key="1">
    <citation type="journal article" date="2012" name="PLoS Pathog.">
        <title>Diverse lifestyles and strategies of plant pathogenesis encoded in the genomes of eighteen Dothideomycetes fungi.</title>
        <authorList>
            <person name="Ohm R.A."/>
            <person name="Feau N."/>
            <person name="Henrissat B."/>
            <person name="Schoch C.L."/>
            <person name="Horwitz B.A."/>
            <person name="Barry K.W."/>
            <person name="Condon B.J."/>
            <person name="Copeland A.C."/>
            <person name="Dhillon B."/>
            <person name="Glaser F."/>
            <person name="Hesse C.N."/>
            <person name="Kosti I."/>
            <person name="LaButti K."/>
            <person name="Lindquist E.A."/>
            <person name="Lucas S."/>
            <person name="Salamov A.A."/>
            <person name="Bradshaw R.E."/>
            <person name="Ciuffetti L."/>
            <person name="Hamelin R.C."/>
            <person name="Kema G.H.J."/>
            <person name="Lawrence C."/>
            <person name="Scott J.A."/>
            <person name="Spatafora J.W."/>
            <person name="Turgeon B.G."/>
            <person name="de Wit P.J.G.M."/>
            <person name="Zhong S."/>
            <person name="Goodwin S.B."/>
            <person name="Grigoriev I.V."/>
        </authorList>
    </citation>
    <scope>NUCLEOTIDE SEQUENCE [LARGE SCALE GENOMIC DNA]</scope>
    <source>
        <strain evidence="3">28A</strain>
    </source>
</reference>
<dbReference type="Proteomes" id="UP000016935">
    <property type="component" value="Unassembled WGS sequence"/>
</dbReference>
<sequence>MASMHSPRPITKADTHTSPRSCIPLISSSPFPSNHTLKPPHPNHKLHSPCHYAYAFAFKKQLTFKYPTFPAQNHVVDIVAYDVHILIEQHVRVE</sequence>
<evidence type="ECO:0000313" key="2">
    <source>
        <dbReference type="EMBL" id="EOA89214.1"/>
    </source>
</evidence>